<reference evidence="1 2" key="1">
    <citation type="journal article" date="2013" name="BMC Genomics">
        <title>Genomics-driven discovery of the pneumocandin biosynthetic gene cluster in the fungus Glarea lozoyensis.</title>
        <authorList>
            <person name="Chen L."/>
            <person name="Yue Q."/>
            <person name="Zhang X."/>
            <person name="Xiang M."/>
            <person name="Wang C."/>
            <person name="Li S."/>
            <person name="Che Y."/>
            <person name="Ortiz-Lopez F.J."/>
            <person name="Bills G.F."/>
            <person name="Liu X."/>
            <person name="An Z."/>
        </authorList>
    </citation>
    <scope>NUCLEOTIDE SEQUENCE [LARGE SCALE GENOMIC DNA]</scope>
    <source>
        <strain evidence="2">ATCC 20868 / MF5171</strain>
    </source>
</reference>
<dbReference type="GeneID" id="19469337"/>
<gene>
    <name evidence="1" type="ORF">GLAREA_10290</name>
</gene>
<name>S3DRG0_GLAL2</name>
<sequence length="435" mass="49744">MGGFTIYGSTRFSSAEESEESRMLLLELGDDVLRLIVSNLESWHGQMADAIKFALTCRYAYSIASSVLPRYMSITIPSKRYTLLQRSIRENPSYLRSVYYLTISFGPTLTDDEELRAILDLLPGLKTLEIEYVGSTRLIPVVLSLPEAPFTRSLQALNITDSKLTTSELLSLLYTFPRLQSLSLEYFTDPFDSVMGNEPHRQSSIQSLDLCAIQIGVHLLTNILQRCQKLRTLSCKVPLVAPQRMRHRETTMQLPLSPKNIMPAFLNVANTLNELDLSTQTQRWPGHDGSRMDFSKFLVLKRLTASALCFLSPLSLGVSRDGLYRLLPRRLQYFQLNFCIDIGIFYFSTQSSLDEVGRDRVLTEEIDESEYRWIVELATHMSSLEEVWLYERKHSAHSAFVIEEWDAPLSVEDAFEEAEIDLMVLLRALKLQKRV</sequence>
<dbReference type="KEGG" id="glz:GLAREA_10290"/>
<organism evidence="1 2">
    <name type="scientific">Glarea lozoyensis (strain ATCC 20868 / MF5171)</name>
    <dbReference type="NCBI Taxonomy" id="1116229"/>
    <lineage>
        <taxon>Eukaryota</taxon>
        <taxon>Fungi</taxon>
        <taxon>Dikarya</taxon>
        <taxon>Ascomycota</taxon>
        <taxon>Pezizomycotina</taxon>
        <taxon>Leotiomycetes</taxon>
        <taxon>Helotiales</taxon>
        <taxon>Helotiaceae</taxon>
        <taxon>Glarea</taxon>
    </lineage>
</organism>
<dbReference type="AlphaFoldDB" id="S3DRG0"/>
<evidence type="ECO:0000313" key="1">
    <source>
        <dbReference type="EMBL" id="EPE34596.1"/>
    </source>
</evidence>
<keyword evidence="2" id="KW-1185">Reference proteome</keyword>
<protein>
    <submittedName>
        <fullName evidence="1">RNI-like protein</fullName>
    </submittedName>
</protein>
<proteinExistence type="predicted"/>
<dbReference type="OrthoDB" id="3522729at2759"/>
<dbReference type="Proteomes" id="UP000016922">
    <property type="component" value="Unassembled WGS sequence"/>
</dbReference>
<dbReference type="SUPFAM" id="SSF52047">
    <property type="entry name" value="RNI-like"/>
    <property type="match status" value="1"/>
</dbReference>
<evidence type="ECO:0000313" key="2">
    <source>
        <dbReference type="Proteomes" id="UP000016922"/>
    </source>
</evidence>
<dbReference type="HOGENOM" id="CLU_630131_0_0_1"/>
<dbReference type="InterPro" id="IPR032675">
    <property type="entry name" value="LRR_dom_sf"/>
</dbReference>
<accession>S3DRG0</accession>
<dbReference type="RefSeq" id="XP_008078531.1">
    <property type="nucleotide sequence ID" value="XM_008080340.1"/>
</dbReference>
<dbReference type="EMBL" id="KE145356">
    <property type="protein sequence ID" value="EPE34596.1"/>
    <property type="molecule type" value="Genomic_DNA"/>
</dbReference>
<dbReference type="Gene3D" id="3.80.10.10">
    <property type="entry name" value="Ribonuclease Inhibitor"/>
    <property type="match status" value="1"/>
</dbReference>